<dbReference type="EMBL" id="UGAW01000001">
    <property type="protein sequence ID" value="STG51108.1"/>
    <property type="molecule type" value="Genomic_DNA"/>
</dbReference>
<protein>
    <recommendedName>
        <fullName evidence="4">Lipoprotein</fullName>
    </recommendedName>
</protein>
<feature type="chain" id="PRO_5016961876" description="Lipoprotein" evidence="1">
    <location>
        <begin position="19"/>
        <end position="54"/>
    </location>
</feature>
<dbReference type="PROSITE" id="PS51257">
    <property type="entry name" value="PROKAR_LIPOPROTEIN"/>
    <property type="match status" value="1"/>
</dbReference>
<gene>
    <name evidence="2" type="ORF">NCTC11112_01540</name>
</gene>
<name>A0A376MKW8_ECOLX</name>
<dbReference type="AlphaFoldDB" id="A0A376MKW8"/>
<accession>A0A376MKW8</accession>
<evidence type="ECO:0000313" key="2">
    <source>
        <dbReference type="EMBL" id="STG51108.1"/>
    </source>
</evidence>
<evidence type="ECO:0000256" key="1">
    <source>
        <dbReference type="SAM" id="SignalP"/>
    </source>
</evidence>
<evidence type="ECO:0000313" key="3">
    <source>
        <dbReference type="Proteomes" id="UP000254817"/>
    </source>
</evidence>
<organism evidence="2 3">
    <name type="scientific">Escherichia coli</name>
    <dbReference type="NCBI Taxonomy" id="562"/>
    <lineage>
        <taxon>Bacteria</taxon>
        <taxon>Pseudomonadati</taxon>
        <taxon>Pseudomonadota</taxon>
        <taxon>Gammaproteobacteria</taxon>
        <taxon>Enterobacterales</taxon>
        <taxon>Enterobacteriaceae</taxon>
        <taxon>Escherichia</taxon>
    </lineage>
</organism>
<evidence type="ECO:0008006" key="4">
    <source>
        <dbReference type="Google" id="ProtNLM"/>
    </source>
</evidence>
<dbReference type="Proteomes" id="UP000254817">
    <property type="component" value="Unassembled WGS sequence"/>
</dbReference>
<sequence>MKVCLYFISVFFSSCCIADVFHYRMPFRIQTYSPVTKSKIENFAIKMVHKNYYR</sequence>
<keyword evidence="1" id="KW-0732">Signal</keyword>
<feature type="signal peptide" evidence="1">
    <location>
        <begin position="1"/>
        <end position="18"/>
    </location>
</feature>
<reference evidence="2 3" key="1">
    <citation type="submission" date="2018-06" db="EMBL/GenBank/DDBJ databases">
        <authorList>
            <consortium name="Pathogen Informatics"/>
            <person name="Doyle S."/>
        </authorList>
    </citation>
    <scope>NUCLEOTIDE SEQUENCE [LARGE SCALE GENOMIC DNA]</scope>
    <source>
        <strain evidence="2 3">NCTC11112</strain>
    </source>
</reference>
<proteinExistence type="predicted"/>